<evidence type="ECO:0000256" key="1">
    <source>
        <dbReference type="ARBA" id="ARBA00000707"/>
    </source>
</evidence>
<protein>
    <recommendedName>
        <fullName evidence="11">Ubiquitin thioesterase OTU</fullName>
        <ecNumber evidence="11">3.4.19.12</ecNumber>
    </recommendedName>
</protein>
<gene>
    <name evidence="14" type="ORF">UCRPC4_g06507</name>
</gene>
<dbReference type="GO" id="GO:0036503">
    <property type="term" value="P:ERAD pathway"/>
    <property type="evidence" value="ECO:0007669"/>
    <property type="project" value="TreeGrafter"/>
</dbReference>
<comment type="subcellular location">
    <subcellularLocation>
        <location evidence="2 11">Cytoplasm</location>
    </subcellularLocation>
</comment>
<dbReference type="CDD" id="cd22745">
    <property type="entry name" value="OTU_OTU1"/>
    <property type="match status" value="1"/>
</dbReference>
<evidence type="ECO:0000256" key="6">
    <source>
        <dbReference type="ARBA" id="ARBA00022771"/>
    </source>
</evidence>
<keyword evidence="7 11" id="KW-0833">Ubl conjugation pathway</keyword>
<dbReference type="GO" id="GO:0030968">
    <property type="term" value="P:endoplasmic reticulum unfolded protein response"/>
    <property type="evidence" value="ECO:0007669"/>
    <property type="project" value="TreeGrafter"/>
</dbReference>
<dbReference type="CDD" id="cd17059">
    <property type="entry name" value="Ubl_OTU1"/>
    <property type="match status" value="1"/>
</dbReference>
<evidence type="ECO:0000259" key="13">
    <source>
        <dbReference type="PROSITE" id="PS50802"/>
    </source>
</evidence>
<keyword evidence="4" id="KW-0645">Protease</keyword>
<dbReference type="PANTHER" id="PTHR13312">
    <property type="entry name" value="HIV-INDUCED PROTEIN-7-LIKE PROTEASE"/>
    <property type="match status" value="1"/>
</dbReference>
<keyword evidence="10" id="KW-0862">Zinc</keyword>
<dbReference type="GO" id="GO:0008270">
    <property type="term" value="F:zinc ion binding"/>
    <property type="evidence" value="ECO:0007669"/>
    <property type="project" value="UniProtKB-KW"/>
</dbReference>
<evidence type="ECO:0000256" key="5">
    <source>
        <dbReference type="ARBA" id="ARBA00022723"/>
    </source>
</evidence>
<dbReference type="GO" id="GO:0005634">
    <property type="term" value="C:nucleus"/>
    <property type="evidence" value="ECO:0007669"/>
    <property type="project" value="TreeGrafter"/>
</dbReference>
<dbReference type="PROSITE" id="PS50802">
    <property type="entry name" value="OTU"/>
    <property type="match status" value="1"/>
</dbReference>
<feature type="compositionally biased region" description="Polar residues" evidence="12">
    <location>
        <begin position="79"/>
        <end position="100"/>
    </location>
</feature>
<evidence type="ECO:0000313" key="14">
    <source>
        <dbReference type="EMBL" id="KKY15027.1"/>
    </source>
</evidence>
<dbReference type="InterPro" id="IPR003323">
    <property type="entry name" value="OTU_dom"/>
</dbReference>
<dbReference type="Gene3D" id="3.10.20.90">
    <property type="entry name" value="Phosphatidylinositol 3-kinase Catalytic Subunit, Chain A, domain 1"/>
    <property type="match status" value="1"/>
</dbReference>
<dbReference type="Pfam" id="PF21403">
    <property type="entry name" value="OTU1_UBXL"/>
    <property type="match status" value="1"/>
</dbReference>
<keyword evidence="6" id="KW-0863">Zinc-finger</keyword>
<evidence type="ECO:0000256" key="7">
    <source>
        <dbReference type="ARBA" id="ARBA00022786"/>
    </source>
</evidence>
<dbReference type="Pfam" id="PF02338">
    <property type="entry name" value="OTU"/>
    <property type="match status" value="1"/>
</dbReference>
<evidence type="ECO:0000256" key="8">
    <source>
        <dbReference type="ARBA" id="ARBA00022801"/>
    </source>
</evidence>
<dbReference type="AlphaFoldDB" id="A0A0G2DVR8"/>
<evidence type="ECO:0000256" key="11">
    <source>
        <dbReference type="RuleBase" id="RU367104"/>
    </source>
</evidence>
<keyword evidence="3 11" id="KW-0963">Cytoplasm</keyword>
<dbReference type="InterPro" id="IPR057766">
    <property type="entry name" value="Znf-C2H2_OTU1-like_C"/>
</dbReference>
<comment type="caution">
    <text evidence="14">The sequence shown here is derived from an EMBL/GenBank/DDBJ whole genome shotgun (WGS) entry which is preliminary data.</text>
</comment>
<dbReference type="EMBL" id="LCWF01000197">
    <property type="protein sequence ID" value="KKY15027.1"/>
    <property type="molecule type" value="Genomic_DNA"/>
</dbReference>
<evidence type="ECO:0000313" key="15">
    <source>
        <dbReference type="Proteomes" id="UP000053317"/>
    </source>
</evidence>
<keyword evidence="9 11" id="KW-0788">Thiol protease</keyword>
<dbReference type="FunFam" id="3.10.20.90:FF:000096">
    <property type="entry name" value="Ubiquitin thioesterase OTU1"/>
    <property type="match status" value="1"/>
</dbReference>
<evidence type="ECO:0000256" key="10">
    <source>
        <dbReference type="ARBA" id="ARBA00022833"/>
    </source>
</evidence>
<dbReference type="Proteomes" id="UP000053317">
    <property type="component" value="Unassembled WGS sequence"/>
</dbReference>
<dbReference type="OrthoDB" id="65596at2759"/>
<feature type="domain" description="OTU" evidence="13">
    <location>
        <begin position="171"/>
        <end position="292"/>
    </location>
</feature>
<dbReference type="SUPFAM" id="SSF54001">
    <property type="entry name" value="Cysteine proteinases"/>
    <property type="match status" value="1"/>
</dbReference>
<proteinExistence type="predicted"/>
<dbReference type="InterPro" id="IPR048857">
    <property type="entry name" value="OTU1_Ubl"/>
</dbReference>
<dbReference type="GO" id="GO:0016579">
    <property type="term" value="P:protein deubiquitination"/>
    <property type="evidence" value="ECO:0007669"/>
    <property type="project" value="TreeGrafter"/>
</dbReference>
<reference evidence="14 15" key="1">
    <citation type="submission" date="2015-05" db="EMBL/GenBank/DDBJ databases">
        <title>Distinctive expansion of gene families associated with plant cell wall degradation and secondary metabolism in the genomes of grapevine trunk pathogens.</title>
        <authorList>
            <person name="Lawrence D.P."/>
            <person name="Travadon R."/>
            <person name="Rolshausen P.E."/>
            <person name="Baumgartner K."/>
        </authorList>
    </citation>
    <scope>NUCLEOTIDE SEQUENCE [LARGE SCALE GENOMIC DNA]</scope>
    <source>
        <strain evidence="14">UCRPC4</strain>
    </source>
</reference>
<evidence type="ECO:0000256" key="2">
    <source>
        <dbReference type="ARBA" id="ARBA00004496"/>
    </source>
</evidence>
<organism evidence="14 15">
    <name type="scientific">Phaeomoniella chlamydospora</name>
    <name type="common">Phaeoacremonium chlamydosporum</name>
    <dbReference type="NCBI Taxonomy" id="158046"/>
    <lineage>
        <taxon>Eukaryota</taxon>
        <taxon>Fungi</taxon>
        <taxon>Dikarya</taxon>
        <taxon>Ascomycota</taxon>
        <taxon>Pezizomycotina</taxon>
        <taxon>Eurotiomycetes</taxon>
        <taxon>Chaetothyriomycetidae</taxon>
        <taxon>Phaeomoniellales</taxon>
        <taxon>Phaeomoniellaceae</taxon>
        <taxon>Phaeomoniella</taxon>
    </lineage>
</organism>
<feature type="region of interest" description="Disordered" evidence="12">
    <location>
        <begin position="78"/>
        <end position="101"/>
    </location>
</feature>
<reference evidence="14 15" key="2">
    <citation type="submission" date="2015-05" db="EMBL/GenBank/DDBJ databases">
        <authorList>
            <person name="Morales-Cruz A."/>
            <person name="Amrine K.C."/>
            <person name="Cantu D."/>
        </authorList>
    </citation>
    <scope>NUCLEOTIDE SEQUENCE [LARGE SCALE GENOMIC DNA]</scope>
    <source>
        <strain evidence="14">UCRPC4</strain>
    </source>
</reference>
<accession>A0A0G2DVR8</accession>
<evidence type="ECO:0000256" key="3">
    <source>
        <dbReference type="ARBA" id="ARBA00022490"/>
    </source>
</evidence>
<dbReference type="EC" id="3.4.19.12" evidence="11"/>
<name>A0A0G2DVR8_PHACM</name>
<dbReference type="Gene3D" id="3.90.70.80">
    <property type="match status" value="1"/>
</dbReference>
<dbReference type="GO" id="GO:0004843">
    <property type="term" value="F:cysteine-type deubiquitinase activity"/>
    <property type="evidence" value="ECO:0007669"/>
    <property type="project" value="UniProtKB-UniRule"/>
</dbReference>
<dbReference type="FunFam" id="3.90.70.80:FF:000016">
    <property type="entry name" value="Putative ubiquitin thioesterase otu1"/>
    <property type="match status" value="1"/>
</dbReference>
<keyword evidence="5" id="KW-0479">Metal-binding</keyword>
<dbReference type="GO" id="GO:0005829">
    <property type="term" value="C:cytosol"/>
    <property type="evidence" value="ECO:0007669"/>
    <property type="project" value="TreeGrafter"/>
</dbReference>
<feature type="region of interest" description="Disordered" evidence="12">
    <location>
        <begin position="122"/>
        <end position="142"/>
    </location>
</feature>
<evidence type="ECO:0000256" key="9">
    <source>
        <dbReference type="ARBA" id="ARBA00022807"/>
    </source>
</evidence>
<dbReference type="Pfam" id="PF24560">
    <property type="entry name" value="zf-C2H2_OTU1_C"/>
    <property type="match status" value="1"/>
</dbReference>
<comment type="function">
    <text evidence="11">Hydrolase that can remove conjugated ubiquitin from proteins and may therefore play an important regulatory role at the level of protein turnover by preventing degradation.</text>
</comment>
<evidence type="ECO:0000256" key="4">
    <source>
        <dbReference type="ARBA" id="ARBA00022670"/>
    </source>
</evidence>
<keyword evidence="15" id="KW-1185">Reference proteome</keyword>
<sequence length="368" mass="39656">MRIRLRGPSGQSTLTLEDTSTVSQLLDEISSQTSIPKSSLIIKYGYPPKPLEFPPSSETLLLSDLQVRLNGEQLIVSRGSASPGQGAAQRSSETTVQQGPVTDKAAQLGNQVGASSSQSGFSFGGYGSAPPSQSTGTGSGAAAPLSLQRKSIANVADDPPEVIMPENGGTLVLRIMPDDNSCLFRAIAQAVTPHMDTMNELRSIVAQNIQAHPDKYSKVVLDDKEPDDYCRWIQTEDAWGGQIELDILSTHFDIEICSIDVQTLRVDRYNEGMMTRCVVVYSGIHYDTIALAPFDMPPEADVKVFDTADDGILASALALCQTLQDRHYYTDTAGFQIRCNDCGSMVTGERGATEHAVKTGHYNFGEAS</sequence>
<evidence type="ECO:0000256" key="12">
    <source>
        <dbReference type="SAM" id="MobiDB-lite"/>
    </source>
</evidence>
<dbReference type="PANTHER" id="PTHR13312:SF0">
    <property type="entry name" value="UBIQUITIN THIOESTERASE OTU1"/>
    <property type="match status" value="1"/>
</dbReference>
<comment type="catalytic activity">
    <reaction evidence="1 11">
        <text>Thiol-dependent hydrolysis of ester, thioester, amide, peptide and isopeptide bonds formed by the C-terminal Gly of ubiquitin (a 76-residue protein attached to proteins as an intracellular targeting signal).</text>
        <dbReference type="EC" id="3.4.19.12"/>
    </reaction>
</comment>
<dbReference type="InterPro" id="IPR038765">
    <property type="entry name" value="Papain-like_cys_pep_sf"/>
</dbReference>
<keyword evidence="8 11" id="KW-0378">Hydrolase</keyword>